<evidence type="ECO:0000313" key="3">
    <source>
        <dbReference type="EMBL" id="NVN52092.1"/>
    </source>
</evidence>
<accession>A0A850PNU3</accession>
<dbReference type="Proteomes" id="UP000570517">
    <property type="component" value="Unassembled WGS sequence"/>
</dbReference>
<dbReference type="AlphaFoldDB" id="A0A850PNU3"/>
<name>A0A850PNU3_9MYCO</name>
<gene>
    <name evidence="3" type="ORF">HLY00_759</name>
</gene>
<keyword evidence="2" id="KW-1133">Transmembrane helix</keyword>
<keyword evidence="2" id="KW-0472">Membrane</keyword>
<proteinExistence type="predicted"/>
<evidence type="ECO:0000313" key="4">
    <source>
        <dbReference type="Proteomes" id="UP000570517"/>
    </source>
</evidence>
<comment type="caution">
    <text evidence="3">The sequence shown here is derived from an EMBL/GenBank/DDBJ whole genome shotgun (WGS) entry which is preliminary data.</text>
</comment>
<evidence type="ECO:0000256" key="2">
    <source>
        <dbReference type="SAM" id="Phobius"/>
    </source>
</evidence>
<protein>
    <submittedName>
        <fullName evidence="3">Uncharacterized protein</fullName>
    </submittedName>
</protein>
<keyword evidence="2" id="KW-0812">Transmembrane</keyword>
<feature type="transmembrane region" description="Helical" evidence="2">
    <location>
        <begin position="78"/>
        <end position="97"/>
    </location>
</feature>
<keyword evidence="4" id="KW-1185">Reference proteome</keyword>
<sequence>MPKPPVTRENADKVGRVAVDAVTSTARFIAGVARFGARVLTQAWRAFESVPTALKVFAVAGLLLLLGLAGAIALDSSLGLLCTLVVIPVCSVTLGALGHRWYSGLAAEQQARRTDAGPAEPPTSDLQRSVEYVDNKLAVALKSFGTERHQQAVIALFQAKTAVELTLGTEQDTTTYGAFPLPVDDQDLRPRIRVGSSSKSLMRESNSLAAS</sequence>
<feature type="compositionally biased region" description="Polar residues" evidence="1">
    <location>
        <begin position="195"/>
        <end position="211"/>
    </location>
</feature>
<dbReference type="EMBL" id="JABFYL010000041">
    <property type="protein sequence ID" value="NVN52092.1"/>
    <property type="molecule type" value="Genomic_DNA"/>
</dbReference>
<evidence type="ECO:0000256" key="1">
    <source>
        <dbReference type="SAM" id="MobiDB-lite"/>
    </source>
</evidence>
<reference evidence="3 4" key="1">
    <citation type="submission" date="2020-05" db="EMBL/GenBank/DDBJ databases">
        <title>Draft genome sequence of Mycobacterium hippocampi DL, isolated from European seabass, Dicentrarchus labrax, reared in fish farms.</title>
        <authorList>
            <person name="Stathopoulou P."/>
            <person name="Asimakis E."/>
            <person name="Tzokas K."/>
            <person name="Batargias C."/>
            <person name="Tsiamis G."/>
        </authorList>
    </citation>
    <scope>NUCLEOTIDE SEQUENCE [LARGE SCALE GENOMIC DNA]</scope>
    <source>
        <strain evidence="3 4">DL</strain>
    </source>
</reference>
<feature type="region of interest" description="Disordered" evidence="1">
    <location>
        <begin position="189"/>
        <end position="211"/>
    </location>
</feature>
<feature type="transmembrane region" description="Helical" evidence="2">
    <location>
        <begin position="52"/>
        <end position="72"/>
    </location>
</feature>
<organism evidence="3 4">
    <name type="scientific">Mycolicibacterium hippocampi</name>
    <dbReference type="NCBI Taxonomy" id="659824"/>
    <lineage>
        <taxon>Bacteria</taxon>
        <taxon>Bacillati</taxon>
        <taxon>Actinomycetota</taxon>
        <taxon>Actinomycetes</taxon>
        <taxon>Mycobacteriales</taxon>
        <taxon>Mycobacteriaceae</taxon>
        <taxon>Mycolicibacterium</taxon>
    </lineage>
</organism>